<comment type="subcellular location">
    <subcellularLocation>
        <location evidence="1 5">Secreted</location>
    </subcellularLocation>
</comment>
<dbReference type="EMBL" id="WSZM01000115">
    <property type="protein sequence ID" value="KAF4041695.1"/>
    <property type="molecule type" value="Genomic_DNA"/>
</dbReference>
<comment type="caution">
    <text evidence="6">The sequence shown here is derived from an EMBL/GenBank/DDBJ whole genome shotgun (WGS) entry which is preliminary data.</text>
</comment>
<dbReference type="InterPro" id="IPR031825">
    <property type="entry name" value="RXLR"/>
</dbReference>
<feature type="signal peptide" evidence="5">
    <location>
        <begin position="1"/>
        <end position="21"/>
    </location>
</feature>
<reference evidence="6" key="1">
    <citation type="submission" date="2020-04" db="EMBL/GenBank/DDBJ databases">
        <title>Hybrid Assembly of Korean Phytophthora infestans isolates.</title>
        <authorList>
            <person name="Prokchorchik M."/>
            <person name="Lee Y."/>
            <person name="Seo J."/>
            <person name="Cho J.-H."/>
            <person name="Park Y.-E."/>
            <person name="Jang D.-C."/>
            <person name="Im J.-S."/>
            <person name="Choi J.-G."/>
            <person name="Park H.-J."/>
            <person name="Lee G.-B."/>
            <person name="Lee Y.-G."/>
            <person name="Hong S.-Y."/>
            <person name="Cho K."/>
            <person name="Sohn K.H."/>
        </authorList>
    </citation>
    <scope>NUCLEOTIDE SEQUENCE</scope>
    <source>
        <strain evidence="6">KR_1_A1</strain>
        <strain evidence="7">KR_2_A2</strain>
    </source>
</reference>
<keyword evidence="4 5" id="KW-0732">Signal</keyword>
<dbReference type="Pfam" id="PF16810">
    <property type="entry name" value="RXLR"/>
    <property type="match status" value="1"/>
</dbReference>
<feature type="chain" id="PRO_5033091344" description="RxLR effector protein" evidence="5">
    <location>
        <begin position="22"/>
        <end position="168"/>
    </location>
</feature>
<dbReference type="EMBL" id="JAACNO010002170">
    <property type="protein sequence ID" value="KAF4135291.1"/>
    <property type="molecule type" value="Genomic_DNA"/>
</dbReference>
<proteinExistence type="inferred from homology"/>
<comment type="domain">
    <text evidence="5">The RxLR-dEER motif acts to carry the protein into the host cell cytoplasm through binding to cell surface phosphatidylinositol-3-phosphate.</text>
</comment>
<evidence type="ECO:0000256" key="3">
    <source>
        <dbReference type="ARBA" id="ARBA00022525"/>
    </source>
</evidence>
<keyword evidence="8" id="KW-1185">Reference proteome</keyword>
<organism evidence="6 8">
    <name type="scientific">Phytophthora infestans</name>
    <name type="common">Potato late blight agent</name>
    <name type="synonym">Botrytis infestans</name>
    <dbReference type="NCBI Taxonomy" id="4787"/>
    <lineage>
        <taxon>Eukaryota</taxon>
        <taxon>Sar</taxon>
        <taxon>Stramenopiles</taxon>
        <taxon>Oomycota</taxon>
        <taxon>Peronosporomycetes</taxon>
        <taxon>Peronosporales</taxon>
        <taxon>Peronosporaceae</taxon>
        <taxon>Phytophthora</taxon>
    </lineage>
</organism>
<accession>A0A833TDV1</accession>
<dbReference type="AlphaFoldDB" id="A0A833TDV1"/>
<sequence length="168" mass="19362">MRRSSILYVAAVALCISFCDAASAATNSEFSPIMPFGTLQSAYSTALTSTRSLRGSKRDDDNKDMDFVQENRAGIQLTHIDDLLKQLALNEKMVLQNLNKFDDDLMRKLRQNPSWARTILRWKDRDLHPTQVAAILNKYPQLSRRYSMEWNAWKIYAVQYLRLLQGLS</sequence>
<keyword evidence="3 5" id="KW-0964">Secreted</keyword>
<name>A0A833TDV1_PHYIN</name>
<dbReference type="GO" id="GO:0005576">
    <property type="term" value="C:extracellular region"/>
    <property type="evidence" value="ECO:0007669"/>
    <property type="project" value="UniProtKB-SubCell"/>
</dbReference>
<evidence type="ECO:0000256" key="2">
    <source>
        <dbReference type="ARBA" id="ARBA00010400"/>
    </source>
</evidence>
<dbReference type="Proteomes" id="UP000602510">
    <property type="component" value="Unassembled WGS sequence"/>
</dbReference>
<comment type="similarity">
    <text evidence="2 5">Belongs to the RxLR effector family.</text>
</comment>
<evidence type="ECO:0000256" key="5">
    <source>
        <dbReference type="RuleBase" id="RU367124"/>
    </source>
</evidence>
<protein>
    <recommendedName>
        <fullName evidence="5">RxLR effector protein</fullName>
    </recommendedName>
</protein>
<evidence type="ECO:0000313" key="8">
    <source>
        <dbReference type="Proteomes" id="UP000602510"/>
    </source>
</evidence>
<evidence type="ECO:0000313" key="7">
    <source>
        <dbReference type="EMBL" id="KAF4135291.1"/>
    </source>
</evidence>
<gene>
    <name evidence="6" type="ORF">GN244_ATG06012</name>
    <name evidence="7" type="ORF">GN958_ATG15479</name>
</gene>
<evidence type="ECO:0000256" key="4">
    <source>
        <dbReference type="ARBA" id="ARBA00022729"/>
    </source>
</evidence>
<evidence type="ECO:0000256" key="1">
    <source>
        <dbReference type="ARBA" id="ARBA00004613"/>
    </source>
</evidence>
<dbReference type="Proteomes" id="UP000704712">
    <property type="component" value="Unassembled WGS sequence"/>
</dbReference>
<evidence type="ECO:0000313" key="6">
    <source>
        <dbReference type="EMBL" id="KAF4041695.1"/>
    </source>
</evidence>
<comment type="function">
    <text evidence="5">Effector that suppresses plant defense responses during pathogen infection.</text>
</comment>